<dbReference type="GO" id="GO:0000724">
    <property type="term" value="P:double-strand break repair via homologous recombination"/>
    <property type="evidence" value="ECO:0007669"/>
    <property type="project" value="TreeGrafter"/>
</dbReference>
<keyword evidence="7" id="KW-1185">Reference proteome</keyword>
<proteinExistence type="inferred from homology"/>
<evidence type="ECO:0000256" key="2">
    <source>
        <dbReference type="ARBA" id="ARBA00022763"/>
    </source>
</evidence>
<gene>
    <name evidence="6" type="ORF">AKO1_007050</name>
</gene>
<keyword evidence="3" id="KW-0234">DNA repair</keyword>
<keyword evidence="2" id="KW-0227">DNA damage</keyword>
<reference evidence="6 7" key="1">
    <citation type="submission" date="2024-03" db="EMBL/GenBank/DDBJ databases">
        <title>The Acrasis kona genome and developmental transcriptomes reveal deep origins of eukaryotic multicellular pathways.</title>
        <authorList>
            <person name="Sheikh S."/>
            <person name="Fu C.-J."/>
            <person name="Brown M.W."/>
            <person name="Baldauf S.L."/>
        </authorList>
    </citation>
    <scope>NUCLEOTIDE SEQUENCE [LARGE SCALE GENOMIC DNA]</scope>
    <source>
        <strain evidence="6 7">ATCC MYA-3509</strain>
    </source>
</reference>
<dbReference type="InterPro" id="IPR010760">
    <property type="entry name" value="DNA-repair_Swi5"/>
</dbReference>
<feature type="coiled-coil region" evidence="4">
    <location>
        <begin position="140"/>
        <end position="167"/>
    </location>
</feature>
<feature type="compositionally biased region" description="Basic and acidic residues" evidence="5">
    <location>
        <begin position="81"/>
        <end position="93"/>
    </location>
</feature>
<accession>A0AAW2YSG7</accession>
<dbReference type="Gene3D" id="1.20.5.170">
    <property type="match status" value="1"/>
</dbReference>
<evidence type="ECO:0000256" key="3">
    <source>
        <dbReference type="ARBA" id="ARBA00023204"/>
    </source>
</evidence>
<evidence type="ECO:0000256" key="1">
    <source>
        <dbReference type="ARBA" id="ARBA00008060"/>
    </source>
</evidence>
<evidence type="ECO:0000256" key="4">
    <source>
        <dbReference type="SAM" id="Coils"/>
    </source>
</evidence>
<dbReference type="PANTHER" id="PTHR28529:SF2">
    <property type="entry name" value="DNA REPAIR PROTEIN SWI5 HOMOLOG"/>
    <property type="match status" value="1"/>
</dbReference>
<evidence type="ECO:0000256" key="5">
    <source>
        <dbReference type="SAM" id="MobiDB-lite"/>
    </source>
</evidence>
<dbReference type="AlphaFoldDB" id="A0AAW2YSG7"/>
<comment type="caution">
    <text evidence="6">The sequence shown here is derived from an EMBL/GenBank/DDBJ whole genome shotgun (WGS) entry which is preliminary data.</text>
</comment>
<organism evidence="6 7">
    <name type="scientific">Acrasis kona</name>
    <dbReference type="NCBI Taxonomy" id="1008807"/>
    <lineage>
        <taxon>Eukaryota</taxon>
        <taxon>Discoba</taxon>
        <taxon>Heterolobosea</taxon>
        <taxon>Tetramitia</taxon>
        <taxon>Eutetramitia</taxon>
        <taxon>Acrasidae</taxon>
        <taxon>Acrasis</taxon>
    </lineage>
</organism>
<evidence type="ECO:0000313" key="7">
    <source>
        <dbReference type="Proteomes" id="UP001431209"/>
    </source>
</evidence>
<keyword evidence="4" id="KW-0175">Coiled coil</keyword>
<dbReference type="GO" id="GO:0032798">
    <property type="term" value="C:Swi5-Sfr1 complex"/>
    <property type="evidence" value="ECO:0007669"/>
    <property type="project" value="TreeGrafter"/>
</dbReference>
<dbReference type="EMBL" id="JAOPGA020000624">
    <property type="protein sequence ID" value="KAL0480085.1"/>
    <property type="molecule type" value="Genomic_DNA"/>
</dbReference>
<dbReference type="PANTHER" id="PTHR28529">
    <property type="entry name" value="DNA REPAIR PROTEIN SWI5 HOMOLOG"/>
    <property type="match status" value="1"/>
</dbReference>
<evidence type="ECO:0000313" key="6">
    <source>
        <dbReference type="EMBL" id="KAL0480085.1"/>
    </source>
</evidence>
<dbReference type="Proteomes" id="UP001431209">
    <property type="component" value="Unassembled WGS sequence"/>
</dbReference>
<protein>
    <submittedName>
        <fullName evidence="6">Swi5</fullName>
    </submittedName>
</protein>
<dbReference type="GO" id="GO:0034974">
    <property type="term" value="C:Swi5-Swi2 complex"/>
    <property type="evidence" value="ECO:0007669"/>
    <property type="project" value="TreeGrafter"/>
</dbReference>
<feature type="region of interest" description="Disordered" evidence="5">
    <location>
        <begin position="52"/>
        <end position="102"/>
    </location>
</feature>
<sequence length="213" mass="25177">MNQILNGSSMSSRESSCGLILKNKLQTRANLEKIYPFYKSNASQPKFNIKIESSSSSEQEEEENKFVIDRNKRPTKKTKKLHEMNKSIKNENHNDDDDLKLKRKSNQKEWNVRKKIKLSKDEKIIKFKNPLSGDDDIEIGRDLKKQLNDLEDQIKKVTMKQEKVDREKLLHRELLHEYNEIKDVGQMLLGRLAEMEGVTTRVMYEKYQLDFED</sequence>
<name>A0AAW2YSG7_9EUKA</name>
<dbReference type="Pfam" id="PF07061">
    <property type="entry name" value="Swi5"/>
    <property type="match status" value="1"/>
</dbReference>
<comment type="similarity">
    <text evidence="1">Belongs to the SWI5/SAE3 family.</text>
</comment>